<reference evidence="2 3" key="1">
    <citation type="journal article" date="2021" name="Elife">
        <title>Chloroplast acquisition without the gene transfer in kleptoplastic sea slugs, Plakobranchus ocellatus.</title>
        <authorList>
            <person name="Maeda T."/>
            <person name="Takahashi S."/>
            <person name="Yoshida T."/>
            <person name="Shimamura S."/>
            <person name="Takaki Y."/>
            <person name="Nagai Y."/>
            <person name="Toyoda A."/>
            <person name="Suzuki Y."/>
            <person name="Arimoto A."/>
            <person name="Ishii H."/>
            <person name="Satoh N."/>
            <person name="Nishiyama T."/>
            <person name="Hasebe M."/>
            <person name="Maruyama T."/>
            <person name="Minagawa J."/>
            <person name="Obokata J."/>
            <person name="Shigenobu S."/>
        </authorList>
    </citation>
    <scope>NUCLEOTIDE SEQUENCE [LARGE SCALE GENOMIC DNA]</scope>
</reference>
<keyword evidence="1" id="KW-0472">Membrane</keyword>
<keyword evidence="3" id="KW-1185">Reference proteome</keyword>
<keyword evidence="1" id="KW-1133">Transmembrane helix</keyword>
<dbReference type="AlphaFoldDB" id="A0AAV4FTX5"/>
<feature type="transmembrane region" description="Helical" evidence="1">
    <location>
        <begin position="16"/>
        <end position="34"/>
    </location>
</feature>
<evidence type="ECO:0000256" key="1">
    <source>
        <dbReference type="SAM" id="Phobius"/>
    </source>
</evidence>
<accession>A0AAV4FTX5</accession>
<comment type="caution">
    <text evidence="2">The sequence shown here is derived from an EMBL/GenBank/DDBJ whole genome shotgun (WGS) entry which is preliminary data.</text>
</comment>
<dbReference type="EMBL" id="BMAT01000942">
    <property type="protein sequence ID" value="GFR76753.1"/>
    <property type="molecule type" value="Genomic_DNA"/>
</dbReference>
<name>A0AAV4FTX5_9GAST</name>
<dbReference type="Proteomes" id="UP000762676">
    <property type="component" value="Unassembled WGS sequence"/>
</dbReference>
<keyword evidence="1" id="KW-0812">Transmembrane</keyword>
<feature type="transmembrane region" description="Helical" evidence="1">
    <location>
        <begin position="41"/>
        <end position="59"/>
    </location>
</feature>
<organism evidence="2 3">
    <name type="scientific">Elysia marginata</name>
    <dbReference type="NCBI Taxonomy" id="1093978"/>
    <lineage>
        <taxon>Eukaryota</taxon>
        <taxon>Metazoa</taxon>
        <taxon>Spiralia</taxon>
        <taxon>Lophotrochozoa</taxon>
        <taxon>Mollusca</taxon>
        <taxon>Gastropoda</taxon>
        <taxon>Heterobranchia</taxon>
        <taxon>Euthyneura</taxon>
        <taxon>Panpulmonata</taxon>
        <taxon>Sacoglossa</taxon>
        <taxon>Placobranchoidea</taxon>
        <taxon>Plakobranchidae</taxon>
        <taxon>Elysia</taxon>
    </lineage>
</organism>
<evidence type="ECO:0000313" key="2">
    <source>
        <dbReference type="EMBL" id="GFR76753.1"/>
    </source>
</evidence>
<proteinExistence type="predicted"/>
<sequence length="90" mass="9711">MSMIIDGNDDDHKQCFNITIVVFTIIITIIYIVITTIIDSIINNIITIIIIIAASIAIINPSLFCRPIEVAGSSLRRAQSGPLLVGSVSV</sequence>
<evidence type="ECO:0000313" key="3">
    <source>
        <dbReference type="Proteomes" id="UP000762676"/>
    </source>
</evidence>
<gene>
    <name evidence="2" type="ORF">ElyMa_000490300</name>
</gene>
<protein>
    <submittedName>
        <fullName evidence="2">Uncharacterized protein</fullName>
    </submittedName>
</protein>